<dbReference type="EMBL" id="CP039922">
    <property type="protein sequence ID" value="QCL94549.1"/>
    <property type="molecule type" value="Genomic_DNA"/>
</dbReference>
<evidence type="ECO:0000313" key="2">
    <source>
        <dbReference type="EMBL" id="QCL94549.1"/>
    </source>
</evidence>
<protein>
    <submittedName>
        <fullName evidence="2">Uncharacterized protein</fullName>
    </submittedName>
</protein>
<gene>
    <name evidence="2" type="ORF">CFBP7129_10350</name>
</gene>
<dbReference type="AlphaFoldDB" id="A0A4D7YTQ6"/>
<accession>A0A4D7YTQ6</accession>
<sequence>MERASAAYFFSPRGRRSRQRDEGARVEIYGEGAPSSDPSGHLLPPGEKKQAATFCPLNIPKGKRRAQGPASQSLFC</sequence>
<name>A0A4D7YTQ6_AGRTU</name>
<evidence type="ECO:0000256" key="1">
    <source>
        <dbReference type="SAM" id="MobiDB-lite"/>
    </source>
</evidence>
<proteinExistence type="predicted"/>
<reference evidence="2 3" key="1">
    <citation type="submission" date="2019-04" db="EMBL/GenBank/DDBJ databases">
        <title>Complete genome sequence of Agrobacterium tumefaciens CFBP7129.</title>
        <authorList>
            <person name="Haryono M."/>
            <person name="Lin Y.-C."/>
            <person name="Lai E.-M."/>
            <person name="Kuo C.-H."/>
        </authorList>
    </citation>
    <scope>NUCLEOTIDE SEQUENCE [LARGE SCALE GENOMIC DNA]</scope>
    <source>
        <strain evidence="2 3">CFBP7129</strain>
    </source>
</reference>
<dbReference type="Proteomes" id="UP000298649">
    <property type="component" value="Chromosome circular"/>
</dbReference>
<feature type="region of interest" description="Disordered" evidence="1">
    <location>
        <begin position="1"/>
        <end position="49"/>
    </location>
</feature>
<organism evidence="2 3">
    <name type="scientific">Agrobacterium tumefaciens</name>
    <dbReference type="NCBI Taxonomy" id="358"/>
    <lineage>
        <taxon>Bacteria</taxon>
        <taxon>Pseudomonadati</taxon>
        <taxon>Pseudomonadota</taxon>
        <taxon>Alphaproteobacteria</taxon>
        <taxon>Hyphomicrobiales</taxon>
        <taxon>Rhizobiaceae</taxon>
        <taxon>Rhizobium/Agrobacterium group</taxon>
        <taxon>Agrobacterium</taxon>
        <taxon>Agrobacterium tumefaciens complex</taxon>
    </lineage>
</organism>
<evidence type="ECO:0000313" key="3">
    <source>
        <dbReference type="Proteomes" id="UP000298649"/>
    </source>
</evidence>